<gene>
    <name evidence="9" type="ORF">LZC95_44910</name>
</gene>
<evidence type="ECO:0000313" key="10">
    <source>
        <dbReference type="Proteomes" id="UP001379533"/>
    </source>
</evidence>
<protein>
    <submittedName>
        <fullName evidence="9">Exodeoxyribonuclease III</fullName>
    </submittedName>
</protein>
<evidence type="ECO:0000256" key="3">
    <source>
        <dbReference type="ARBA" id="ARBA00007092"/>
    </source>
</evidence>
<dbReference type="Proteomes" id="UP001379533">
    <property type="component" value="Chromosome"/>
</dbReference>
<proteinExistence type="inferred from homology"/>
<evidence type="ECO:0000313" key="9">
    <source>
        <dbReference type="EMBL" id="WXA93582.1"/>
    </source>
</evidence>
<dbReference type="EMBL" id="CP089982">
    <property type="protein sequence ID" value="WXA93582.1"/>
    <property type="molecule type" value="Genomic_DNA"/>
</dbReference>
<dbReference type="Pfam" id="PF03372">
    <property type="entry name" value="Exo_endo_phos"/>
    <property type="match status" value="1"/>
</dbReference>
<dbReference type="PROSITE" id="PS00726">
    <property type="entry name" value="AP_NUCLEASE_F1_1"/>
    <property type="match status" value="1"/>
</dbReference>
<comment type="cofactor">
    <cofactor evidence="2">
        <name>Mg(2+)</name>
        <dbReference type="ChEBI" id="CHEBI:18420"/>
    </cofactor>
</comment>
<dbReference type="PANTHER" id="PTHR43250:SF2">
    <property type="entry name" value="EXODEOXYRIBONUCLEASE III"/>
    <property type="match status" value="1"/>
</dbReference>
<dbReference type="InterPro" id="IPR036691">
    <property type="entry name" value="Endo/exonu/phosph_ase_sf"/>
</dbReference>
<dbReference type="PANTHER" id="PTHR43250">
    <property type="entry name" value="EXODEOXYRIBONUCLEASE III"/>
    <property type="match status" value="1"/>
</dbReference>
<organism evidence="9 10">
    <name type="scientific">Pendulispora brunnea</name>
    <dbReference type="NCBI Taxonomy" id="2905690"/>
    <lineage>
        <taxon>Bacteria</taxon>
        <taxon>Pseudomonadati</taxon>
        <taxon>Myxococcota</taxon>
        <taxon>Myxococcia</taxon>
        <taxon>Myxococcales</taxon>
        <taxon>Sorangiineae</taxon>
        <taxon>Pendulisporaceae</taxon>
        <taxon>Pendulispora</taxon>
    </lineage>
</organism>
<dbReference type="SUPFAM" id="SSF56219">
    <property type="entry name" value="DNase I-like"/>
    <property type="match status" value="1"/>
</dbReference>
<evidence type="ECO:0000256" key="2">
    <source>
        <dbReference type="ARBA" id="ARBA00001946"/>
    </source>
</evidence>
<dbReference type="InterPro" id="IPR020848">
    <property type="entry name" value="AP_endonuclease_F1_CS"/>
</dbReference>
<feature type="domain" description="Endonuclease/exonuclease/phosphatase" evidence="8">
    <location>
        <begin position="6"/>
        <end position="241"/>
    </location>
</feature>
<keyword evidence="5" id="KW-0378">Hydrolase</keyword>
<keyword evidence="6" id="KW-0460">Magnesium</keyword>
<dbReference type="RefSeq" id="WP_394844182.1">
    <property type="nucleotide sequence ID" value="NZ_CP089982.1"/>
</dbReference>
<dbReference type="PROSITE" id="PS00728">
    <property type="entry name" value="AP_NUCLEASE_F1_3"/>
    <property type="match status" value="1"/>
</dbReference>
<reference evidence="9 10" key="1">
    <citation type="submission" date="2021-12" db="EMBL/GenBank/DDBJ databases">
        <title>Discovery of the Pendulisporaceae a myxobacterial family with distinct sporulation behavior and unique specialized metabolism.</title>
        <authorList>
            <person name="Garcia R."/>
            <person name="Popoff A."/>
            <person name="Bader C.D."/>
            <person name="Loehr J."/>
            <person name="Walesch S."/>
            <person name="Walt C."/>
            <person name="Boldt J."/>
            <person name="Bunk B."/>
            <person name="Haeckl F.J.F.P.J."/>
            <person name="Gunesch A.P."/>
            <person name="Birkelbach J."/>
            <person name="Nuebel U."/>
            <person name="Pietschmann T."/>
            <person name="Bach T."/>
            <person name="Mueller R."/>
        </authorList>
    </citation>
    <scope>NUCLEOTIDE SEQUENCE [LARGE SCALE GENOMIC DNA]</scope>
    <source>
        <strain evidence="9 10">MSr12523</strain>
    </source>
</reference>
<name>A0ABZ2K4I8_9BACT</name>
<dbReference type="InterPro" id="IPR037493">
    <property type="entry name" value="ExoIII-like"/>
</dbReference>
<comment type="similarity">
    <text evidence="3">Belongs to the DNA repair enzymes AP/ExoA family.</text>
</comment>
<keyword evidence="10" id="KW-1185">Reference proteome</keyword>
<accession>A0ABZ2K4I8</accession>
<sequence length="281" mass="31587">MLTITTWNVNGIRAREPDVLTWIDRHRPDVLCLQEVKASPDQVPAALSNLEQYWCYWHGHKGYSGVALHLARSTFPTRPVFAHPEFDHETRIVTATAGNLVFASVYVPNGGKDFPAKTRFLNAMADFVRQVHAEGKSLILVGDLNVAREERDVHPTLRRPQQIGQTPNERSQLEHIIGEGLVDLSRQFHPDTDQLFTWWAPWRNMRARNIGWRLDYVLCSAALAQRASSCEAFPEFGASDHCPVHAVFDMPAPDVSPEPPSEQPPPSPATEAAKEGQLKLF</sequence>
<evidence type="ECO:0000256" key="6">
    <source>
        <dbReference type="ARBA" id="ARBA00022842"/>
    </source>
</evidence>
<evidence type="ECO:0000256" key="7">
    <source>
        <dbReference type="SAM" id="MobiDB-lite"/>
    </source>
</evidence>
<evidence type="ECO:0000256" key="4">
    <source>
        <dbReference type="ARBA" id="ARBA00022723"/>
    </source>
</evidence>
<dbReference type="NCBIfam" id="TIGR00195">
    <property type="entry name" value="exoDNase_III"/>
    <property type="match status" value="1"/>
</dbReference>
<feature type="compositionally biased region" description="Basic and acidic residues" evidence="7">
    <location>
        <begin position="272"/>
        <end position="281"/>
    </location>
</feature>
<dbReference type="PROSITE" id="PS51435">
    <property type="entry name" value="AP_NUCLEASE_F1_4"/>
    <property type="match status" value="1"/>
</dbReference>
<feature type="region of interest" description="Disordered" evidence="7">
    <location>
        <begin position="250"/>
        <end position="281"/>
    </location>
</feature>
<dbReference type="Gene3D" id="3.60.10.10">
    <property type="entry name" value="Endonuclease/exonuclease/phosphatase"/>
    <property type="match status" value="1"/>
</dbReference>
<dbReference type="InterPro" id="IPR020847">
    <property type="entry name" value="AP_endonuclease_F1_BS"/>
</dbReference>
<dbReference type="InterPro" id="IPR005135">
    <property type="entry name" value="Endo/exonuclease/phosphatase"/>
</dbReference>
<keyword evidence="4" id="KW-0479">Metal-binding</keyword>
<comment type="cofactor">
    <cofactor evidence="1">
        <name>Mn(2+)</name>
        <dbReference type="ChEBI" id="CHEBI:29035"/>
    </cofactor>
</comment>
<evidence type="ECO:0000256" key="5">
    <source>
        <dbReference type="ARBA" id="ARBA00022801"/>
    </source>
</evidence>
<dbReference type="NCBIfam" id="TIGR00633">
    <property type="entry name" value="xth"/>
    <property type="match status" value="1"/>
</dbReference>
<dbReference type="InterPro" id="IPR004808">
    <property type="entry name" value="AP_endonuc_1"/>
</dbReference>
<feature type="compositionally biased region" description="Pro residues" evidence="7">
    <location>
        <begin position="254"/>
        <end position="268"/>
    </location>
</feature>
<evidence type="ECO:0000256" key="1">
    <source>
        <dbReference type="ARBA" id="ARBA00001936"/>
    </source>
</evidence>
<evidence type="ECO:0000259" key="8">
    <source>
        <dbReference type="Pfam" id="PF03372"/>
    </source>
</evidence>